<evidence type="ECO:0000313" key="2">
    <source>
        <dbReference type="Proteomes" id="UP000177876"/>
    </source>
</evidence>
<comment type="caution">
    <text evidence="1">The sequence shown here is derived from an EMBL/GenBank/DDBJ whole genome shotgun (WGS) entry which is preliminary data.</text>
</comment>
<accession>A0A1F2WJ48</accession>
<dbReference type="Proteomes" id="UP000177876">
    <property type="component" value="Unassembled WGS sequence"/>
</dbReference>
<reference evidence="1 2" key="1">
    <citation type="journal article" date="2016" name="Nat. Commun.">
        <title>Thousands of microbial genomes shed light on interconnected biogeochemical processes in an aquifer system.</title>
        <authorList>
            <person name="Anantharaman K."/>
            <person name="Brown C.T."/>
            <person name="Hug L.A."/>
            <person name="Sharon I."/>
            <person name="Castelle C.J."/>
            <person name="Probst A.J."/>
            <person name="Thomas B.C."/>
            <person name="Singh A."/>
            <person name="Wilkins M.J."/>
            <person name="Karaoz U."/>
            <person name="Brodie E.L."/>
            <person name="Williams K.H."/>
            <person name="Hubbard S.S."/>
            <person name="Banfield J.F."/>
        </authorList>
    </citation>
    <scope>NUCLEOTIDE SEQUENCE [LARGE SCALE GENOMIC DNA]</scope>
</reference>
<name>A0A1F2WJ48_9ACTN</name>
<dbReference type="AlphaFoldDB" id="A0A1F2WJ48"/>
<gene>
    <name evidence="1" type="ORF">A2Y75_06830</name>
</gene>
<dbReference type="STRING" id="1797197.A2Y75_06830"/>
<organism evidence="1 2">
    <name type="scientific">Candidatus Solincola sediminis</name>
    <dbReference type="NCBI Taxonomy" id="1797199"/>
    <lineage>
        <taxon>Bacteria</taxon>
        <taxon>Bacillati</taxon>
        <taxon>Actinomycetota</taxon>
        <taxon>Candidatus Geothermincolia</taxon>
        <taxon>Candidatus Geothermincolales</taxon>
        <taxon>Candidatus Geothermincolaceae</taxon>
        <taxon>Candidatus Solincola</taxon>
    </lineage>
</organism>
<protein>
    <submittedName>
        <fullName evidence="1">Uncharacterized protein</fullName>
    </submittedName>
</protein>
<dbReference type="EMBL" id="MELK01000040">
    <property type="protein sequence ID" value="OFW56872.1"/>
    <property type="molecule type" value="Genomic_DNA"/>
</dbReference>
<evidence type="ECO:0000313" key="1">
    <source>
        <dbReference type="EMBL" id="OFW56872.1"/>
    </source>
</evidence>
<proteinExistence type="predicted"/>
<sequence length="281" mass="31525">MRFPRPVFQRNSESLRELLDSNRAEEEARSRRFQDYDLSEFFLNLRSRDRISKARVKKALPTSDEKELAALLNRLINEAASNYIQLRMQWQREAVGFLTTLAVEAASDLGEGSLELPDNLDYVGLRAEGMPNKHLMIKAGRVGNFAGLKARYLSINAASVGDYCCRRAIHCSIETDTAGKCLGEEGEDLRLTAREAGDWLMLKSKRCYADVHKVGRLAGLDSHKLTMHVHHTGAELGARAKDAVIYVYQDAKSLGLRGSGVIYIGHGSPPWRTTFRVEKMP</sequence>